<dbReference type="GeneID" id="75918693"/>
<dbReference type="Gene3D" id="2.60.120.620">
    <property type="entry name" value="q2cbj1_9rhob like domain"/>
    <property type="match status" value="1"/>
</dbReference>
<protein>
    <recommendedName>
        <fullName evidence="3">Phytanoyl-CoA dioxygenase</fullName>
    </recommendedName>
</protein>
<dbReference type="RefSeq" id="XP_051445119.1">
    <property type="nucleotide sequence ID" value="XM_051593351.1"/>
</dbReference>
<proteinExistence type="predicted"/>
<dbReference type="Pfam" id="PF05721">
    <property type="entry name" value="PhyH"/>
    <property type="match status" value="1"/>
</dbReference>
<sequence length="334" mass="38260">MEIPRHLFLFNMAPASTLQTSAAQENRHITTQLQSNGFMLDMSDKRLGWLTPTDPRLPTEALREIFGKQGYLFLKGLIPAESALEQRRHFFESYQGTTLLEPGTTPEQGIFSGEDPDAHSDLQINFYHKTTASVYDFAKRDDFLKFCQQSALREFLLKFFGEEPFLYTRKIIRYNLPREEHSTAVHIDRTFLRDASPNLVSAWIPLGPATVEMGSLMYLEGSHTIGIDMEEDWKQVNRDLPHEEKINPYNVNMGEGGAIGKDAPAIAEKYDRRWLVADYEPGDVVLHTPYLIHSACQNQDTDMTIRLSTDLRFQPASETISQRWLNDWAIGDKL</sequence>
<gene>
    <name evidence="1" type="ORF">K450DRAFT_280111</name>
</gene>
<comment type="caution">
    <text evidence="1">The sequence shown here is derived from an EMBL/GenBank/DDBJ whole genome shotgun (WGS) entry which is preliminary data.</text>
</comment>
<dbReference type="InterPro" id="IPR008775">
    <property type="entry name" value="Phytyl_CoA_dOase-like"/>
</dbReference>
<name>A0AAD5EBY3_UMBRA</name>
<dbReference type="Proteomes" id="UP001206595">
    <property type="component" value="Unassembled WGS sequence"/>
</dbReference>
<dbReference type="PANTHER" id="PTHR40128">
    <property type="entry name" value="EXPRESSED PROTEIN"/>
    <property type="match status" value="1"/>
</dbReference>
<keyword evidence="2" id="KW-1185">Reference proteome</keyword>
<dbReference type="AlphaFoldDB" id="A0AAD5EBY3"/>
<dbReference type="SUPFAM" id="SSF51197">
    <property type="entry name" value="Clavaminate synthase-like"/>
    <property type="match status" value="1"/>
</dbReference>
<evidence type="ECO:0000313" key="2">
    <source>
        <dbReference type="Proteomes" id="UP001206595"/>
    </source>
</evidence>
<dbReference type="PANTHER" id="PTHR40128:SF1">
    <property type="entry name" value="PHYTANOYL-COA HYDROXYLASE"/>
    <property type="match status" value="1"/>
</dbReference>
<organism evidence="1 2">
    <name type="scientific">Umbelopsis ramanniana AG</name>
    <dbReference type="NCBI Taxonomy" id="1314678"/>
    <lineage>
        <taxon>Eukaryota</taxon>
        <taxon>Fungi</taxon>
        <taxon>Fungi incertae sedis</taxon>
        <taxon>Mucoromycota</taxon>
        <taxon>Mucoromycotina</taxon>
        <taxon>Umbelopsidomycetes</taxon>
        <taxon>Umbelopsidales</taxon>
        <taxon>Umbelopsidaceae</taxon>
        <taxon>Umbelopsis</taxon>
    </lineage>
</organism>
<reference evidence="1" key="2">
    <citation type="journal article" date="2022" name="Proc. Natl. Acad. Sci. U.S.A.">
        <title>Diploid-dominant life cycles characterize the early evolution of Fungi.</title>
        <authorList>
            <person name="Amses K.R."/>
            <person name="Simmons D.R."/>
            <person name="Longcore J.E."/>
            <person name="Mondo S.J."/>
            <person name="Seto K."/>
            <person name="Jeronimo G.H."/>
            <person name="Bonds A.E."/>
            <person name="Quandt C.A."/>
            <person name="Davis W.J."/>
            <person name="Chang Y."/>
            <person name="Federici B.A."/>
            <person name="Kuo A."/>
            <person name="LaButti K."/>
            <person name="Pangilinan J."/>
            <person name="Andreopoulos W."/>
            <person name="Tritt A."/>
            <person name="Riley R."/>
            <person name="Hundley H."/>
            <person name="Johnson J."/>
            <person name="Lipzen A."/>
            <person name="Barry K."/>
            <person name="Lang B.F."/>
            <person name="Cuomo C.A."/>
            <person name="Buchler N.E."/>
            <person name="Grigoriev I.V."/>
            <person name="Spatafora J.W."/>
            <person name="Stajich J.E."/>
            <person name="James T.Y."/>
        </authorList>
    </citation>
    <scope>NUCLEOTIDE SEQUENCE</scope>
    <source>
        <strain evidence="1">AG</strain>
    </source>
</reference>
<reference evidence="1" key="1">
    <citation type="submission" date="2021-06" db="EMBL/GenBank/DDBJ databases">
        <authorList>
            <consortium name="DOE Joint Genome Institute"/>
            <person name="Mondo S.J."/>
            <person name="Amses K.R."/>
            <person name="Simmons D.R."/>
            <person name="Longcore J.E."/>
            <person name="Seto K."/>
            <person name="Alves G.H."/>
            <person name="Bonds A.E."/>
            <person name="Quandt C.A."/>
            <person name="Davis W.J."/>
            <person name="Chang Y."/>
            <person name="Letcher P.M."/>
            <person name="Powell M.J."/>
            <person name="Kuo A."/>
            <person name="Labutti K."/>
            <person name="Pangilinan J."/>
            <person name="Andreopoulos W."/>
            <person name="Tritt A."/>
            <person name="Riley R."/>
            <person name="Hundley H."/>
            <person name="Johnson J."/>
            <person name="Lipzen A."/>
            <person name="Barry K."/>
            <person name="Berbee M.L."/>
            <person name="Buchler N.E."/>
            <person name="Grigoriev I.V."/>
            <person name="Spatafora J.W."/>
            <person name="Stajich J.E."/>
            <person name="James T.Y."/>
        </authorList>
    </citation>
    <scope>NUCLEOTIDE SEQUENCE</scope>
    <source>
        <strain evidence="1">AG</strain>
    </source>
</reference>
<evidence type="ECO:0000313" key="1">
    <source>
        <dbReference type="EMBL" id="KAI8580115.1"/>
    </source>
</evidence>
<dbReference type="EMBL" id="MU620914">
    <property type="protein sequence ID" value="KAI8580115.1"/>
    <property type="molecule type" value="Genomic_DNA"/>
</dbReference>
<accession>A0AAD5EBY3</accession>
<evidence type="ECO:0008006" key="3">
    <source>
        <dbReference type="Google" id="ProtNLM"/>
    </source>
</evidence>